<dbReference type="AlphaFoldDB" id="A0AAV5EU78"/>
<dbReference type="Proteomes" id="UP001054889">
    <property type="component" value="Unassembled WGS sequence"/>
</dbReference>
<evidence type="ECO:0000313" key="2">
    <source>
        <dbReference type="Proteomes" id="UP001054889"/>
    </source>
</evidence>
<dbReference type="SUPFAM" id="SSF52540">
    <property type="entry name" value="P-loop containing nucleoside triphosphate hydrolases"/>
    <property type="match status" value="2"/>
</dbReference>
<comment type="caution">
    <text evidence="1">The sequence shown here is derived from an EMBL/GenBank/DDBJ whole genome shotgun (WGS) entry which is preliminary data.</text>
</comment>
<dbReference type="EMBL" id="BQKI01000079">
    <property type="protein sequence ID" value="GJN26343.1"/>
    <property type="molecule type" value="Genomic_DNA"/>
</dbReference>
<dbReference type="Gene3D" id="3.40.50.300">
    <property type="entry name" value="P-loop containing nucleotide triphosphate hydrolases"/>
    <property type="match status" value="1"/>
</dbReference>
<dbReference type="PANTHER" id="PTHR33377:SF55">
    <property type="entry name" value="NB-ARC DOMAIN-CONTAINING PROTEIN"/>
    <property type="match status" value="1"/>
</dbReference>
<gene>
    <name evidence="1" type="primary">gb14268</name>
    <name evidence="1" type="ORF">PR202_gb14268</name>
</gene>
<evidence type="ECO:0000313" key="1">
    <source>
        <dbReference type="EMBL" id="GJN26343.1"/>
    </source>
</evidence>
<sequence>MTMMTLFMNRCVFGRHVEKERVVAFLLQPGSTAGLSALAVVGAANMGKTTLVKHALDDERMRGHFSRVEWFRTLDVVLAGSQPGQTEWGSSGPEFLTGVRRILNEPRFRAHRSLLVFEITHPIDETPWAALRLASYVDRARRGEQAPLHEEYWYFFNSIAFGGENPRDHPRLAALAREISRHLENAFFHARVLGMLLRTNFNVRFWRRVLDAVINCQHHPIRDWTLLHTSTIGSPHKHSDLLTLQDVLNPSATSSSGSGLGGGDTEKVFSIRYFTETLYKDTCSLRRLRLASLTGEGAACQGSKQTGPGAASFARTSTEISMNPHTTTPRNFLSPFVHRVNPEYNAFCPLSSSALAWVRIAETDYLTSRSRRSRQWRSQKRSYGVLISE</sequence>
<dbReference type="PANTHER" id="PTHR33377">
    <property type="entry name" value="OS10G0134700 PROTEIN-RELATED"/>
    <property type="match status" value="1"/>
</dbReference>
<protein>
    <submittedName>
        <fullName evidence="1">Uncharacterized protein</fullName>
    </submittedName>
</protein>
<name>A0AAV5EU78_ELECO</name>
<reference evidence="1" key="1">
    <citation type="journal article" date="2018" name="DNA Res.">
        <title>Multiple hybrid de novo genome assembly of finger millet, an orphan allotetraploid crop.</title>
        <authorList>
            <person name="Hatakeyama M."/>
            <person name="Aluri S."/>
            <person name="Balachadran M.T."/>
            <person name="Sivarajan S.R."/>
            <person name="Patrignani A."/>
            <person name="Gruter S."/>
            <person name="Poveda L."/>
            <person name="Shimizu-Inatsugi R."/>
            <person name="Baeten J."/>
            <person name="Francoijs K.J."/>
            <person name="Nataraja K.N."/>
            <person name="Reddy Y.A.N."/>
            <person name="Phadnis S."/>
            <person name="Ravikumar R.L."/>
            <person name="Schlapbach R."/>
            <person name="Sreeman S.M."/>
            <person name="Shimizu K.K."/>
        </authorList>
    </citation>
    <scope>NUCLEOTIDE SEQUENCE</scope>
</reference>
<accession>A0AAV5EU78</accession>
<proteinExistence type="predicted"/>
<reference evidence="1" key="2">
    <citation type="submission" date="2021-12" db="EMBL/GenBank/DDBJ databases">
        <title>Resequencing data analysis of finger millet.</title>
        <authorList>
            <person name="Hatakeyama M."/>
            <person name="Aluri S."/>
            <person name="Balachadran M.T."/>
            <person name="Sivarajan S.R."/>
            <person name="Poveda L."/>
            <person name="Shimizu-Inatsugi R."/>
            <person name="Schlapbach R."/>
            <person name="Sreeman S.M."/>
            <person name="Shimizu K.K."/>
        </authorList>
    </citation>
    <scope>NUCLEOTIDE SEQUENCE</scope>
</reference>
<organism evidence="1 2">
    <name type="scientific">Eleusine coracana subsp. coracana</name>
    <dbReference type="NCBI Taxonomy" id="191504"/>
    <lineage>
        <taxon>Eukaryota</taxon>
        <taxon>Viridiplantae</taxon>
        <taxon>Streptophyta</taxon>
        <taxon>Embryophyta</taxon>
        <taxon>Tracheophyta</taxon>
        <taxon>Spermatophyta</taxon>
        <taxon>Magnoliopsida</taxon>
        <taxon>Liliopsida</taxon>
        <taxon>Poales</taxon>
        <taxon>Poaceae</taxon>
        <taxon>PACMAD clade</taxon>
        <taxon>Chloridoideae</taxon>
        <taxon>Cynodonteae</taxon>
        <taxon>Eleusininae</taxon>
        <taxon>Eleusine</taxon>
    </lineage>
</organism>
<keyword evidence="2" id="KW-1185">Reference proteome</keyword>
<dbReference type="InterPro" id="IPR027417">
    <property type="entry name" value="P-loop_NTPase"/>
</dbReference>